<dbReference type="PANTHER" id="PTHR47053:SF1">
    <property type="entry name" value="MUREIN DD-ENDOPEPTIDASE MEPH-RELATED"/>
    <property type="match status" value="1"/>
</dbReference>
<dbReference type="Gene3D" id="3.90.1720.10">
    <property type="entry name" value="endopeptidase domain like (from Nostoc punctiforme)"/>
    <property type="match status" value="1"/>
</dbReference>
<name>A0A0B7H807_9FLAO</name>
<dbReference type="SUPFAM" id="SSF54001">
    <property type="entry name" value="Cysteine proteinases"/>
    <property type="match status" value="1"/>
</dbReference>
<protein>
    <submittedName>
        <fullName evidence="6">Putative secreted peptidase-related protein</fullName>
    </submittedName>
</protein>
<evidence type="ECO:0000256" key="4">
    <source>
        <dbReference type="ARBA" id="ARBA00022807"/>
    </source>
</evidence>
<dbReference type="EMBL" id="CDOE01000046">
    <property type="protein sequence ID" value="CEN34072.1"/>
    <property type="molecule type" value="Genomic_DNA"/>
</dbReference>
<dbReference type="GO" id="GO:0006508">
    <property type="term" value="P:proteolysis"/>
    <property type="evidence" value="ECO:0007669"/>
    <property type="project" value="UniProtKB-KW"/>
</dbReference>
<keyword evidence="4" id="KW-0788">Thiol protease</keyword>
<feature type="compositionally biased region" description="Polar residues" evidence="5">
    <location>
        <begin position="56"/>
        <end position="65"/>
    </location>
</feature>
<organism evidence="6 7">
    <name type="scientific">Capnocytophaga canimorsus</name>
    <dbReference type="NCBI Taxonomy" id="28188"/>
    <lineage>
        <taxon>Bacteria</taxon>
        <taxon>Pseudomonadati</taxon>
        <taxon>Bacteroidota</taxon>
        <taxon>Flavobacteriia</taxon>
        <taxon>Flavobacteriales</taxon>
        <taxon>Flavobacteriaceae</taxon>
        <taxon>Capnocytophaga</taxon>
    </lineage>
</organism>
<feature type="compositionally biased region" description="Basic and acidic residues" evidence="5">
    <location>
        <begin position="42"/>
        <end position="54"/>
    </location>
</feature>
<dbReference type="GO" id="GO:0008234">
    <property type="term" value="F:cysteine-type peptidase activity"/>
    <property type="evidence" value="ECO:0007669"/>
    <property type="project" value="UniProtKB-KW"/>
</dbReference>
<dbReference type="InterPro" id="IPR000064">
    <property type="entry name" value="NLP_P60_dom"/>
</dbReference>
<evidence type="ECO:0000256" key="2">
    <source>
        <dbReference type="ARBA" id="ARBA00022670"/>
    </source>
</evidence>
<dbReference type="PANTHER" id="PTHR47053">
    <property type="entry name" value="MUREIN DD-ENDOPEPTIDASE MEPH-RELATED"/>
    <property type="match status" value="1"/>
</dbReference>
<dbReference type="Proteomes" id="UP000044026">
    <property type="component" value="Unassembled WGS sequence"/>
</dbReference>
<dbReference type="PROSITE" id="PS51935">
    <property type="entry name" value="NLPC_P60"/>
    <property type="match status" value="1"/>
</dbReference>
<sequence length="207" mass="23185">MRNTLLGIFLLMVILFTSCAERYTTRKRIAKRSNSTENVVIENRKKPQEPEKKSVTLPSDPNTDFSNKSVSNTVNSNKYTNEKQQVVIDTALSFLGTPYRYGGTTRKGMDCSALVGTSFEAVNISLNRSSHEMAKQGEDVDLDQVIVGDLLFFVTGKSKRISHVGIVVEHITEIKFIHASTSRGVIISSLNEGYWSKAYRKAKRVLM</sequence>
<accession>A0A0B7H807</accession>
<dbReference type="InterPro" id="IPR051202">
    <property type="entry name" value="Peptidase_C40"/>
</dbReference>
<dbReference type="PROSITE" id="PS51257">
    <property type="entry name" value="PROKAR_LIPOPROTEIN"/>
    <property type="match status" value="1"/>
</dbReference>
<evidence type="ECO:0000256" key="3">
    <source>
        <dbReference type="ARBA" id="ARBA00022801"/>
    </source>
</evidence>
<comment type="similarity">
    <text evidence="1">Belongs to the peptidase C40 family.</text>
</comment>
<gene>
    <name evidence="6" type="ORF">CCAN12_500043</name>
</gene>
<feature type="compositionally biased region" description="Low complexity" evidence="5">
    <location>
        <begin position="66"/>
        <end position="75"/>
    </location>
</feature>
<keyword evidence="3" id="KW-0378">Hydrolase</keyword>
<evidence type="ECO:0000256" key="5">
    <source>
        <dbReference type="SAM" id="MobiDB-lite"/>
    </source>
</evidence>
<dbReference type="InterPro" id="IPR038765">
    <property type="entry name" value="Papain-like_cys_pep_sf"/>
</dbReference>
<evidence type="ECO:0000256" key="1">
    <source>
        <dbReference type="ARBA" id="ARBA00007074"/>
    </source>
</evidence>
<keyword evidence="2" id="KW-0645">Protease</keyword>
<dbReference type="AlphaFoldDB" id="A0A0B7H807"/>
<dbReference type="RefSeq" id="WP_041999277.1">
    <property type="nucleotide sequence ID" value="NZ_BQMG01000048.1"/>
</dbReference>
<dbReference type="Pfam" id="PF00877">
    <property type="entry name" value="NLPC_P60"/>
    <property type="match status" value="1"/>
</dbReference>
<evidence type="ECO:0000313" key="7">
    <source>
        <dbReference type="Proteomes" id="UP000044026"/>
    </source>
</evidence>
<dbReference type="GeneID" id="69579692"/>
<evidence type="ECO:0000313" key="6">
    <source>
        <dbReference type="EMBL" id="CEN34072.1"/>
    </source>
</evidence>
<reference evidence="6 7" key="1">
    <citation type="submission" date="2015-01" db="EMBL/GenBank/DDBJ databases">
        <authorList>
            <person name="Xiang T."/>
            <person name="Song Y."/>
            <person name="Huang L."/>
            <person name="Wang B."/>
            <person name="Wu P."/>
        </authorList>
    </citation>
    <scope>NUCLEOTIDE SEQUENCE [LARGE SCALE GENOMIC DNA]</scope>
    <source>
        <strain evidence="6 7">Cc12</strain>
    </source>
</reference>
<proteinExistence type="inferred from homology"/>
<feature type="region of interest" description="Disordered" evidence="5">
    <location>
        <begin position="33"/>
        <end position="75"/>
    </location>
</feature>